<keyword evidence="1" id="KW-0812">Transmembrane</keyword>
<accession>A0A1F6FPF6</accession>
<comment type="caution">
    <text evidence="2">The sequence shown here is derived from an EMBL/GenBank/DDBJ whole genome shotgun (WGS) entry which is preliminary data.</text>
</comment>
<evidence type="ECO:0000313" key="3">
    <source>
        <dbReference type="Proteomes" id="UP000179230"/>
    </source>
</evidence>
<reference evidence="2 3" key="1">
    <citation type="journal article" date="2016" name="Nat. Commun.">
        <title>Thousands of microbial genomes shed light on interconnected biogeochemical processes in an aquifer system.</title>
        <authorList>
            <person name="Anantharaman K."/>
            <person name="Brown C.T."/>
            <person name="Hug L.A."/>
            <person name="Sharon I."/>
            <person name="Castelle C.J."/>
            <person name="Probst A.J."/>
            <person name="Thomas B.C."/>
            <person name="Singh A."/>
            <person name="Wilkins M.J."/>
            <person name="Karaoz U."/>
            <person name="Brodie E.L."/>
            <person name="Williams K.H."/>
            <person name="Hubbard S.S."/>
            <person name="Banfield J.F."/>
        </authorList>
    </citation>
    <scope>NUCLEOTIDE SEQUENCE [LARGE SCALE GENOMIC DNA]</scope>
</reference>
<keyword evidence="1" id="KW-1133">Transmembrane helix</keyword>
<organism evidence="2 3">
    <name type="scientific">Candidatus Kaiserbacteria bacterium RIFOXYD1_FULL_42_15</name>
    <dbReference type="NCBI Taxonomy" id="1798532"/>
    <lineage>
        <taxon>Bacteria</taxon>
        <taxon>Candidatus Kaiseribacteriota</taxon>
    </lineage>
</organism>
<sequence>MTPTTPVTPTTFAELVVFFVDIINSLIVVIFALAFIVMMWKIIDAWIIHADNDTKREEGKMIALTSVIVMVIMASIWGILSFLKASIF</sequence>
<dbReference type="AlphaFoldDB" id="A0A1F6FPF6"/>
<feature type="transmembrane region" description="Helical" evidence="1">
    <location>
        <begin position="15"/>
        <end position="40"/>
    </location>
</feature>
<name>A0A1F6FPF6_9BACT</name>
<protein>
    <submittedName>
        <fullName evidence="2">Uncharacterized protein</fullName>
    </submittedName>
</protein>
<gene>
    <name evidence="2" type="ORF">A2592_03465</name>
</gene>
<proteinExistence type="predicted"/>
<evidence type="ECO:0000313" key="2">
    <source>
        <dbReference type="EMBL" id="OGG87748.1"/>
    </source>
</evidence>
<dbReference type="EMBL" id="MFMT01000042">
    <property type="protein sequence ID" value="OGG87748.1"/>
    <property type="molecule type" value="Genomic_DNA"/>
</dbReference>
<keyword evidence="1" id="KW-0472">Membrane</keyword>
<feature type="transmembrane region" description="Helical" evidence="1">
    <location>
        <begin position="61"/>
        <end position="83"/>
    </location>
</feature>
<dbReference type="Proteomes" id="UP000179230">
    <property type="component" value="Unassembled WGS sequence"/>
</dbReference>
<evidence type="ECO:0000256" key="1">
    <source>
        <dbReference type="SAM" id="Phobius"/>
    </source>
</evidence>